<feature type="domain" description="CobQ/CobB/MinD/ParA nucleotide binding" evidence="1">
    <location>
        <begin position="7"/>
        <end position="137"/>
    </location>
</feature>
<dbReference type="AlphaFoldDB" id="A0A9W6KZU7"/>
<evidence type="ECO:0000259" key="1">
    <source>
        <dbReference type="Pfam" id="PF01656"/>
    </source>
</evidence>
<name>A0A9W6KZU7_9PSEU</name>
<dbReference type="Pfam" id="PF01656">
    <property type="entry name" value="CbiA"/>
    <property type="match status" value="1"/>
</dbReference>
<dbReference type="EMBL" id="BSFQ01000004">
    <property type="protein sequence ID" value="GLL10327.1"/>
    <property type="molecule type" value="Genomic_DNA"/>
</dbReference>
<dbReference type="GO" id="GO:0005829">
    <property type="term" value="C:cytosol"/>
    <property type="evidence" value="ECO:0007669"/>
    <property type="project" value="TreeGrafter"/>
</dbReference>
<dbReference type="GO" id="GO:0051782">
    <property type="term" value="P:negative regulation of cell division"/>
    <property type="evidence" value="ECO:0007669"/>
    <property type="project" value="TreeGrafter"/>
</dbReference>
<keyword evidence="3" id="KW-1185">Reference proteome</keyword>
<dbReference type="GO" id="GO:0016887">
    <property type="term" value="F:ATP hydrolysis activity"/>
    <property type="evidence" value="ECO:0007669"/>
    <property type="project" value="TreeGrafter"/>
</dbReference>
<dbReference type="SUPFAM" id="SSF52540">
    <property type="entry name" value="P-loop containing nucleoside triphosphate hydrolases"/>
    <property type="match status" value="1"/>
</dbReference>
<gene>
    <name evidence="2" type="primary">cooC</name>
    <name evidence="2" type="ORF">GCM10017577_14670</name>
</gene>
<accession>A0A9W6KZU7</accession>
<dbReference type="GO" id="GO:0009898">
    <property type="term" value="C:cytoplasmic side of plasma membrane"/>
    <property type="evidence" value="ECO:0007669"/>
    <property type="project" value="TreeGrafter"/>
</dbReference>
<organism evidence="2 3">
    <name type="scientific">Pseudonocardia halophobica</name>
    <dbReference type="NCBI Taxonomy" id="29401"/>
    <lineage>
        <taxon>Bacteria</taxon>
        <taxon>Bacillati</taxon>
        <taxon>Actinomycetota</taxon>
        <taxon>Actinomycetes</taxon>
        <taxon>Pseudonocardiales</taxon>
        <taxon>Pseudonocardiaceae</taxon>
        <taxon>Pseudonocardia</taxon>
    </lineage>
</organism>
<dbReference type="InterPro" id="IPR002586">
    <property type="entry name" value="CobQ/CobB/MinD/ParA_Nub-bd_dom"/>
</dbReference>
<dbReference type="PANTHER" id="PTHR43384">
    <property type="entry name" value="SEPTUM SITE-DETERMINING PROTEIN MIND HOMOLOG, CHLOROPLASTIC-RELATED"/>
    <property type="match status" value="1"/>
</dbReference>
<protein>
    <recommendedName>
        <fullName evidence="1">CobQ/CobB/MinD/ParA nucleotide binding domain-containing protein</fullName>
    </recommendedName>
</protein>
<reference evidence="2" key="2">
    <citation type="submission" date="2023-01" db="EMBL/GenBank/DDBJ databases">
        <authorList>
            <person name="Sun Q."/>
            <person name="Evtushenko L."/>
        </authorList>
    </citation>
    <scope>NUCLEOTIDE SEQUENCE</scope>
    <source>
        <strain evidence="2">VKM Ac-1069</strain>
    </source>
</reference>
<comment type="caution">
    <text evidence="2">The sequence shown here is derived from an EMBL/GenBank/DDBJ whole genome shotgun (WGS) entry which is preliminary data.</text>
</comment>
<dbReference type="Gene3D" id="3.40.50.300">
    <property type="entry name" value="P-loop containing nucleotide triphosphate hydrolases"/>
    <property type="match status" value="1"/>
</dbReference>
<evidence type="ECO:0000313" key="3">
    <source>
        <dbReference type="Proteomes" id="UP001143463"/>
    </source>
</evidence>
<dbReference type="InterPro" id="IPR027417">
    <property type="entry name" value="P-loop_NTPase"/>
</dbReference>
<reference evidence="2" key="1">
    <citation type="journal article" date="2014" name="Int. J. Syst. Evol. Microbiol.">
        <title>Complete genome sequence of Corynebacterium casei LMG S-19264T (=DSM 44701T), isolated from a smear-ripened cheese.</title>
        <authorList>
            <consortium name="US DOE Joint Genome Institute (JGI-PGF)"/>
            <person name="Walter F."/>
            <person name="Albersmeier A."/>
            <person name="Kalinowski J."/>
            <person name="Ruckert C."/>
        </authorList>
    </citation>
    <scope>NUCLEOTIDE SEQUENCE</scope>
    <source>
        <strain evidence="2">VKM Ac-1069</strain>
    </source>
</reference>
<dbReference type="Proteomes" id="UP001143463">
    <property type="component" value="Unassembled WGS sequence"/>
</dbReference>
<dbReference type="RefSeq" id="WP_037040706.1">
    <property type="nucleotide sequence ID" value="NZ_BAAAUZ010000016.1"/>
</dbReference>
<dbReference type="PANTHER" id="PTHR43384:SF15">
    <property type="entry name" value="ATP-BINDING PROTEIN"/>
    <property type="match status" value="1"/>
</dbReference>
<proteinExistence type="predicted"/>
<dbReference type="InterPro" id="IPR050625">
    <property type="entry name" value="ParA/MinD_ATPase"/>
</dbReference>
<sequence>MRIAFVGKGGSGKTTTAALFARYVAGRGLPVLAIDADINQHLGVALGADPEAAPPRALGSDLTWLKDHLRGENPLLPSADVMIKTTPPGPGSRLLDLDPAGELLRRYSAEVGGVRYLVTGEFDESDIGVSCYHSKTGAVELYLNHLVDGPGEYVAVDMTAGADAFASGLFTRFDLTVLVCEPTRRGVGVYTQYAAHAADHGVALRVVGNKVTDAEDVAYLRDEVGDALIGCFSQSAWVRAAERGQVRPVDALEPANLTVLARILADLDGRTRDWTAYHRDTVEFHLRNARAWGDGATGVDLAAQVVPDLPYPVSGNCP</sequence>
<evidence type="ECO:0000313" key="2">
    <source>
        <dbReference type="EMBL" id="GLL10327.1"/>
    </source>
</evidence>
<dbReference type="GO" id="GO:0005524">
    <property type="term" value="F:ATP binding"/>
    <property type="evidence" value="ECO:0007669"/>
    <property type="project" value="TreeGrafter"/>
</dbReference>